<name>A0A177ZKB1_9BACI</name>
<dbReference type="InterPro" id="IPR014871">
    <property type="entry name" value="dUTPase/dCTP_pyrophosphatase"/>
</dbReference>
<comment type="caution">
    <text evidence="1">The sequence shown here is derived from an EMBL/GenBank/DDBJ whole genome shotgun (WGS) entry which is preliminary data.</text>
</comment>
<dbReference type="Gene3D" id="1.10.4010.10">
    <property type="entry name" value="Type II deoxyuridine triphosphatase"/>
    <property type="match status" value="1"/>
</dbReference>
<organism evidence="1 2">
    <name type="scientific">Lederbergia galactosidilytica</name>
    <dbReference type="NCBI Taxonomy" id="217031"/>
    <lineage>
        <taxon>Bacteria</taxon>
        <taxon>Bacillati</taxon>
        <taxon>Bacillota</taxon>
        <taxon>Bacilli</taxon>
        <taxon>Bacillales</taxon>
        <taxon>Bacillaceae</taxon>
        <taxon>Lederbergia</taxon>
    </lineage>
</organism>
<dbReference type="SUPFAM" id="SSF101386">
    <property type="entry name" value="all-alpha NTP pyrophosphatases"/>
    <property type="match status" value="1"/>
</dbReference>
<dbReference type="AlphaFoldDB" id="A0A177ZKB1"/>
<protein>
    <submittedName>
        <fullName evidence="1">dUTPase</fullName>
    </submittedName>
</protein>
<dbReference type="EMBL" id="LDJR01000057">
    <property type="protein sequence ID" value="OAK68255.1"/>
    <property type="molecule type" value="Genomic_DNA"/>
</dbReference>
<dbReference type="Pfam" id="PF08761">
    <property type="entry name" value="dUTPase_2"/>
    <property type="match status" value="1"/>
</dbReference>
<dbReference type="STRING" id="217031.ABB05_17035"/>
<dbReference type="Proteomes" id="UP000077881">
    <property type="component" value="Unassembled WGS sequence"/>
</dbReference>
<dbReference type="PIRSF" id="PIRSF030140">
    <property type="entry name" value="UCP030140"/>
    <property type="match status" value="1"/>
</dbReference>
<accession>A0A177ZKB1</accession>
<keyword evidence="2" id="KW-1185">Reference proteome</keyword>
<dbReference type="RefSeq" id="WP_057985107.1">
    <property type="nucleotide sequence ID" value="NZ_JAGGKH010000007.1"/>
</dbReference>
<dbReference type="OrthoDB" id="5506143at2"/>
<sequence>MTMKEWFEMQRKLDQYIEKEHGLQDRSLFEEKTLALFVEIGELANETRCFKFWSKKPASDSKVILEEYVDGIHFILSLGLELGFDENTFSIVSYEGNEDLVTSFLKVYHQIGELRQSRSLNDYEDLLRQYFILGQSLGFTIDDTQKAYIEKNEVNYKRQEEGY</sequence>
<proteinExistence type="predicted"/>
<reference evidence="1 2" key="1">
    <citation type="submission" date="2015-05" db="EMBL/GenBank/DDBJ databases">
        <title>Comparison of genome.</title>
        <authorList>
            <person name="Zheng Z."/>
            <person name="Sun M."/>
        </authorList>
    </citation>
    <scope>NUCLEOTIDE SEQUENCE [LARGE SCALE GENOMIC DNA]</scope>
    <source>
        <strain evidence="1 2">G25-74</strain>
    </source>
</reference>
<gene>
    <name evidence="1" type="ORF">ABB05_17035</name>
</gene>
<dbReference type="InterPro" id="IPR016947">
    <property type="entry name" value="UCP030140"/>
</dbReference>
<evidence type="ECO:0000313" key="1">
    <source>
        <dbReference type="EMBL" id="OAK68255.1"/>
    </source>
</evidence>
<dbReference type="PATRIC" id="fig|217031.6.peg.3687"/>
<dbReference type="CDD" id="cd11527">
    <property type="entry name" value="NTP-PPase_dUTPase"/>
    <property type="match status" value="1"/>
</dbReference>
<evidence type="ECO:0000313" key="2">
    <source>
        <dbReference type="Proteomes" id="UP000077881"/>
    </source>
</evidence>